<evidence type="ECO:0000313" key="1">
    <source>
        <dbReference type="EMBL" id="KOX74752.1"/>
    </source>
</evidence>
<dbReference type="Proteomes" id="UP000053105">
    <property type="component" value="Unassembled WGS sequence"/>
</dbReference>
<organism evidence="1 2">
    <name type="scientific">Melipona quadrifasciata</name>
    <dbReference type="NCBI Taxonomy" id="166423"/>
    <lineage>
        <taxon>Eukaryota</taxon>
        <taxon>Metazoa</taxon>
        <taxon>Ecdysozoa</taxon>
        <taxon>Arthropoda</taxon>
        <taxon>Hexapoda</taxon>
        <taxon>Insecta</taxon>
        <taxon>Pterygota</taxon>
        <taxon>Neoptera</taxon>
        <taxon>Endopterygota</taxon>
        <taxon>Hymenoptera</taxon>
        <taxon>Apocrita</taxon>
        <taxon>Aculeata</taxon>
        <taxon>Apoidea</taxon>
        <taxon>Anthophila</taxon>
        <taxon>Apidae</taxon>
        <taxon>Melipona</taxon>
    </lineage>
</organism>
<reference evidence="1 2" key="1">
    <citation type="submission" date="2015-07" db="EMBL/GenBank/DDBJ databases">
        <title>The genome of Melipona quadrifasciata.</title>
        <authorList>
            <person name="Pan H."/>
            <person name="Kapheim K."/>
        </authorList>
    </citation>
    <scope>NUCLEOTIDE SEQUENCE [LARGE SCALE GENOMIC DNA]</scope>
    <source>
        <strain evidence="1">0111107301</strain>
        <tissue evidence="1">Whole body</tissue>
    </source>
</reference>
<keyword evidence="2" id="KW-1185">Reference proteome</keyword>
<accession>A0A0N1ITL8</accession>
<proteinExistence type="predicted"/>
<name>A0A0N1ITL8_9HYME</name>
<dbReference type="EMBL" id="KQ435782">
    <property type="protein sequence ID" value="KOX74752.1"/>
    <property type="molecule type" value="Genomic_DNA"/>
</dbReference>
<sequence>MVQGIKRFFETTNKARCVSLDIRVGGNSRSNFKLYIEAYRRLELFHEDTWSARSTSSPVRDRCEPAEISLERILRATERKKSQDRERRKELTKYPTSNTILNNRNTEWYLGDVEDDKFYLTATLGFSIAAIKRQFVLLLANKKAIKSQLVLQACYKFMID</sequence>
<dbReference type="OrthoDB" id="10592527at2759"/>
<gene>
    <name evidence="1" type="ORF">WN51_14690</name>
</gene>
<evidence type="ECO:0000313" key="2">
    <source>
        <dbReference type="Proteomes" id="UP000053105"/>
    </source>
</evidence>
<protein>
    <submittedName>
        <fullName evidence="1">Uncharacterized protein</fullName>
    </submittedName>
</protein>
<dbReference type="AlphaFoldDB" id="A0A0N1ITL8"/>